<evidence type="ECO:0000256" key="2">
    <source>
        <dbReference type="SAM" id="SignalP"/>
    </source>
</evidence>
<evidence type="ECO:0000313" key="3">
    <source>
        <dbReference type="EMBL" id="ANE44380.1"/>
    </source>
</evidence>
<protein>
    <submittedName>
        <fullName evidence="3">Uncharacterized protein</fullName>
    </submittedName>
</protein>
<dbReference type="InterPro" id="IPR011047">
    <property type="entry name" value="Quinoprotein_ADH-like_sf"/>
</dbReference>
<name>A0A172TBJ5_9DEIO</name>
<dbReference type="STRING" id="1182568.SU48_12105"/>
<dbReference type="PATRIC" id="fig|1182568.3.peg.2503"/>
<accession>A0A172TBJ5</accession>
<gene>
    <name evidence="3" type="ORF">SU48_12105</name>
</gene>
<feature type="signal peptide" evidence="2">
    <location>
        <begin position="1"/>
        <end position="24"/>
    </location>
</feature>
<reference evidence="3 4" key="1">
    <citation type="submission" date="2015-01" db="EMBL/GenBank/DDBJ databases">
        <title>Deinococcus puniceus/DY1/ whole genome sequencing.</title>
        <authorList>
            <person name="Kim M.K."/>
            <person name="Srinivasan S."/>
            <person name="Lee J.-J."/>
        </authorList>
    </citation>
    <scope>NUCLEOTIDE SEQUENCE [LARGE SCALE GENOMIC DNA]</scope>
    <source>
        <strain evidence="3 4">DY1</strain>
    </source>
</reference>
<evidence type="ECO:0000313" key="4">
    <source>
        <dbReference type="Proteomes" id="UP000077363"/>
    </source>
</evidence>
<proteinExistence type="predicted"/>
<sequence length="732" mass="75328">MLYPQAMRPLLLLLPVLLLGQTSAQTVTPRGAVQVTGHAAGTFGGAGNIGGPSGGVAWGPNGTAYTLDGARVLYRWNVSTGRSLFRQVLWPPATLPGARDPAFGPRLFLNATSAGTLGAAGLLVRVEGVQNAQPYRTAFTLTPDGRRVLGDPCPSSERVPRGCVQVGGSKVQDRTQAGATAPQTPPLELTYKDPATGKTLTTRPEPPPDGARLILGELGSGASRIPSSTVTLPRGEVLRVVPSPDGSRTAVLRLVGESGGAGTAYVDVVQRKGGKRVFWALPGTTLAEDAAPDLRWVGNSRLLTATAEQDPVTGGAIGGGQVVALRDALTGRARWKLSATAGLVGAVPSPDGRLWLTVRGGSVPEVRRVSDGQFVRALGRAVVAWVPLAGGASVGGASSSGRAAVALSVGGGAGALSLLDRAGREVPLAGGAARWRFAVPSVPDALAATSDGGRFALAVPGALYLLDSTGRLRQALPLPGLRVSTLSFALGGVLSARATDAALGGERTLVWKLDGAGQLKPLTLPPLPDGSRYSLPISALLLREDVRRSAQNTAQTGPLQSRLSVLNLGGGLRWQEAWGAEAAALASADGQTVLRARGIAIPGQAEVGALKLWLADARTGQARPPLTLAPRALQVYRGLAVADFAPNRRHVLLTEGQGDGCGGALYGVRLADLQIRQEVPLPAAFGTGLTRFFGCGHPRPVPETAFAPDGKHILIRDGNALNWWAGAFGGGR</sequence>
<dbReference type="SUPFAM" id="SSF50998">
    <property type="entry name" value="Quinoprotein alcohol dehydrogenase-like"/>
    <property type="match status" value="1"/>
</dbReference>
<dbReference type="EMBL" id="CP011387">
    <property type="protein sequence ID" value="ANE44380.1"/>
    <property type="molecule type" value="Genomic_DNA"/>
</dbReference>
<feature type="region of interest" description="Disordered" evidence="1">
    <location>
        <begin position="167"/>
        <end position="209"/>
    </location>
</feature>
<feature type="chain" id="PRO_5008000599" evidence="2">
    <location>
        <begin position="25"/>
        <end position="732"/>
    </location>
</feature>
<keyword evidence="2" id="KW-0732">Signal</keyword>
<dbReference type="Proteomes" id="UP000077363">
    <property type="component" value="Chromosome"/>
</dbReference>
<dbReference type="KEGG" id="dpu:SU48_12105"/>
<evidence type="ECO:0000256" key="1">
    <source>
        <dbReference type="SAM" id="MobiDB-lite"/>
    </source>
</evidence>
<organism evidence="3 4">
    <name type="scientific">Deinococcus puniceus</name>
    <dbReference type="NCBI Taxonomy" id="1182568"/>
    <lineage>
        <taxon>Bacteria</taxon>
        <taxon>Thermotogati</taxon>
        <taxon>Deinococcota</taxon>
        <taxon>Deinococci</taxon>
        <taxon>Deinococcales</taxon>
        <taxon>Deinococcaceae</taxon>
        <taxon>Deinococcus</taxon>
    </lineage>
</organism>
<keyword evidence="4" id="KW-1185">Reference proteome</keyword>
<dbReference type="AlphaFoldDB" id="A0A172TBJ5"/>